<dbReference type="AlphaFoldDB" id="A0AA88P453"/>
<feature type="region of interest" description="Disordered" evidence="1">
    <location>
        <begin position="22"/>
        <end position="42"/>
    </location>
</feature>
<reference evidence="2" key="1">
    <citation type="submission" date="2023-08" db="EMBL/GenBank/DDBJ databases">
        <title>Pelteobagrus vachellii genome.</title>
        <authorList>
            <person name="Liu H."/>
        </authorList>
    </citation>
    <scope>NUCLEOTIDE SEQUENCE</scope>
    <source>
        <strain evidence="2">PRFRI_2022a</strain>
        <tissue evidence="2">Muscle</tissue>
    </source>
</reference>
<accession>A0AA88P453</accession>
<evidence type="ECO:0000313" key="2">
    <source>
        <dbReference type="EMBL" id="KAK2869640.1"/>
    </source>
</evidence>
<comment type="caution">
    <text evidence="2">The sequence shown here is derived from an EMBL/GenBank/DDBJ whole genome shotgun (WGS) entry which is preliminary data.</text>
</comment>
<evidence type="ECO:0000313" key="3">
    <source>
        <dbReference type="Proteomes" id="UP001187315"/>
    </source>
</evidence>
<feature type="compositionally biased region" description="Basic and acidic residues" evidence="1">
    <location>
        <begin position="114"/>
        <end position="123"/>
    </location>
</feature>
<proteinExistence type="predicted"/>
<feature type="compositionally biased region" description="Polar residues" evidence="1">
    <location>
        <begin position="80"/>
        <end position="90"/>
    </location>
</feature>
<sequence length="123" mass="13112">MKMGPTETCGVTEHLGGPFDHLSLGAQVTDNTKKPCDNKDENTMSLNTEMVEPPATGRAEFPALAASSVVFLEVSRTESDSTAAAMSNTDIPVEKLPEVSSTENNPVSGEEEITEGKRNDGRE</sequence>
<feature type="region of interest" description="Disordered" evidence="1">
    <location>
        <begin position="78"/>
        <end position="123"/>
    </location>
</feature>
<evidence type="ECO:0000256" key="1">
    <source>
        <dbReference type="SAM" id="MobiDB-lite"/>
    </source>
</evidence>
<dbReference type="EMBL" id="JAVHJS010000001">
    <property type="protein sequence ID" value="KAK2869640.1"/>
    <property type="molecule type" value="Genomic_DNA"/>
</dbReference>
<dbReference type="Proteomes" id="UP001187315">
    <property type="component" value="Unassembled WGS sequence"/>
</dbReference>
<keyword evidence="3" id="KW-1185">Reference proteome</keyword>
<name>A0AA88P453_TACVA</name>
<protein>
    <submittedName>
        <fullName evidence="2">Uncharacterized protein</fullName>
    </submittedName>
</protein>
<organism evidence="2 3">
    <name type="scientific">Tachysurus vachellii</name>
    <name type="common">Darkbarbel catfish</name>
    <name type="synonym">Pelteobagrus vachellii</name>
    <dbReference type="NCBI Taxonomy" id="175792"/>
    <lineage>
        <taxon>Eukaryota</taxon>
        <taxon>Metazoa</taxon>
        <taxon>Chordata</taxon>
        <taxon>Craniata</taxon>
        <taxon>Vertebrata</taxon>
        <taxon>Euteleostomi</taxon>
        <taxon>Actinopterygii</taxon>
        <taxon>Neopterygii</taxon>
        <taxon>Teleostei</taxon>
        <taxon>Ostariophysi</taxon>
        <taxon>Siluriformes</taxon>
        <taxon>Bagridae</taxon>
        <taxon>Tachysurus</taxon>
    </lineage>
</organism>
<feature type="compositionally biased region" description="Basic and acidic residues" evidence="1">
    <location>
        <begin position="31"/>
        <end position="42"/>
    </location>
</feature>
<gene>
    <name evidence="2" type="ORF">Q7C36_001511</name>
</gene>